<dbReference type="PROSITE" id="PS00787">
    <property type="entry name" value="CHORISMATE_SYNTHASE_1"/>
    <property type="match status" value="1"/>
</dbReference>
<comment type="pathway">
    <text evidence="1">Metabolic intermediate biosynthesis; chorismate biosynthesis; chorismate from D-erythrose 4-phosphate and phosphoenolpyruvate: step 7/7.</text>
</comment>
<keyword evidence="6" id="KW-0288">FMN</keyword>
<sequence>MPQLSYQTAGESHGPGLVTIVTGLPAGVMLDEDLINTELSRRQGGYGRGGRQRIETDRVEFLTGVRRGKSIGSPLTMFIKNKDSRLDDLERTPPVSRPRPGHADLAGSIKWLTTDCRETLERASARETAARVAAGAVAKCLLREFEVEVFGFVRQIGEHAADVEVTIGNWGEVLLARDASETYCPDAAATEKQCEAIRQAKIDKDTVGGIVEAHAFGCVPGVGSSMDWRDKLDARLAYAVMGIQAFKAVEIGLGVGCASRPGSKVHDPIHFDRSQVDGPTLGFVRTSNNAGGTEGGMTNGQPVVVRGTMKPISTLLRGLPSVDLNTKEAEASQYERSDVCAVSAASVVMENAVAFEIARAYCDKFGGDSVVEMGTNYDMFLQMARRLPLEPPEVTIA</sequence>
<dbReference type="PROSITE" id="PS00789">
    <property type="entry name" value="CHORISMATE_SYNTHASE_3"/>
    <property type="match status" value="1"/>
</dbReference>
<reference evidence="11" key="1">
    <citation type="submission" date="2018-06" db="EMBL/GenBank/DDBJ databases">
        <authorList>
            <person name="Zhirakovskaya E."/>
        </authorList>
    </citation>
    <scope>NUCLEOTIDE SEQUENCE</scope>
</reference>
<comment type="similarity">
    <text evidence="2">Belongs to the chorismate synthase family.</text>
</comment>
<dbReference type="Pfam" id="PF01264">
    <property type="entry name" value="Chorismate_synt"/>
    <property type="match status" value="1"/>
</dbReference>
<dbReference type="HAMAP" id="MF_00300">
    <property type="entry name" value="Chorismate_synth"/>
    <property type="match status" value="1"/>
</dbReference>
<evidence type="ECO:0000256" key="4">
    <source>
        <dbReference type="ARBA" id="ARBA00022605"/>
    </source>
</evidence>
<evidence type="ECO:0000256" key="3">
    <source>
        <dbReference type="ARBA" id="ARBA00013036"/>
    </source>
</evidence>
<dbReference type="PROSITE" id="PS00788">
    <property type="entry name" value="CHORISMATE_SYNTHASE_2"/>
    <property type="match status" value="1"/>
</dbReference>
<evidence type="ECO:0000256" key="6">
    <source>
        <dbReference type="ARBA" id="ARBA00022643"/>
    </source>
</evidence>
<protein>
    <recommendedName>
        <fullName evidence="3">chorismate synthase</fullName>
        <ecNumber evidence="3">4.2.3.5</ecNumber>
    </recommendedName>
</protein>
<dbReference type="PANTHER" id="PTHR21085:SF0">
    <property type="entry name" value="CHORISMATE SYNTHASE"/>
    <property type="match status" value="1"/>
</dbReference>
<gene>
    <name evidence="11" type="ORF">MNBD_PLANCTO03-1959</name>
</gene>
<accession>A0A3B1DND7</accession>
<evidence type="ECO:0000256" key="1">
    <source>
        <dbReference type="ARBA" id="ARBA00005044"/>
    </source>
</evidence>
<keyword evidence="5" id="KW-0285">Flavoprotein</keyword>
<dbReference type="Gene3D" id="3.60.150.10">
    <property type="entry name" value="Chorismate synthase AroC"/>
    <property type="match status" value="1"/>
</dbReference>
<evidence type="ECO:0000256" key="8">
    <source>
        <dbReference type="ARBA" id="ARBA00022857"/>
    </source>
</evidence>
<keyword evidence="4" id="KW-0028">Amino-acid biosynthesis</keyword>
<dbReference type="EMBL" id="UOGK01000671">
    <property type="protein sequence ID" value="VAX42282.1"/>
    <property type="molecule type" value="Genomic_DNA"/>
</dbReference>
<proteinExistence type="inferred from homology"/>
<keyword evidence="9" id="KW-0057">Aromatic amino acid biosynthesis</keyword>
<dbReference type="AlphaFoldDB" id="A0A3B1DND7"/>
<keyword evidence="7" id="KW-0274">FAD</keyword>
<dbReference type="GO" id="GO:0004107">
    <property type="term" value="F:chorismate synthase activity"/>
    <property type="evidence" value="ECO:0007669"/>
    <property type="project" value="UniProtKB-EC"/>
</dbReference>
<dbReference type="SUPFAM" id="SSF103263">
    <property type="entry name" value="Chorismate synthase, AroC"/>
    <property type="match status" value="1"/>
</dbReference>
<dbReference type="UniPathway" id="UPA00053">
    <property type="reaction ID" value="UER00090"/>
</dbReference>
<dbReference type="PIRSF" id="PIRSF001456">
    <property type="entry name" value="Chorismate_synth"/>
    <property type="match status" value="1"/>
</dbReference>
<dbReference type="InterPro" id="IPR035904">
    <property type="entry name" value="Chorismate_synth_AroC_sf"/>
</dbReference>
<dbReference type="NCBIfam" id="NF003793">
    <property type="entry name" value="PRK05382.1"/>
    <property type="match status" value="1"/>
</dbReference>
<dbReference type="GO" id="GO:0009073">
    <property type="term" value="P:aromatic amino acid family biosynthetic process"/>
    <property type="evidence" value="ECO:0007669"/>
    <property type="project" value="UniProtKB-KW"/>
</dbReference>
<keyword evidence="10 11" id="KW-0456">Lyase</keyword>
<dbReference type="CDD" id="cd07304">
    <property type="entry name" value="Chorismate_synthase"/>
    <property type="match status" value="1"/>
</dbReference>
<keyword evidence="8" id="KW-0521">NADP</keyword>
<dbReference type="EC" id="4.2.3.5" evidence="3"/>
<organism evidence="11">
    <name type="scientific">hydrothermal vent metagenome</name>
    <dbReference type="NCBI Taxonomy" id="652676"/>
    <lineage>
        <taxon>unclassified sequences</taxon>
        <taxon>metagenomes</taxon>
        <taxon>ecological metagenomes</taxon>
    </lineage>
</organism>
<dbReference type="GO" id="GO:0005829">
    <property type="term" value="C:cytosol"/>
    <property type="evidence" value="ECO:0007669"/>
    <property type="project" value="TreeGrafter"/>
</dbReference>
<evidence type="ECO:0000313" key="11">
    <source>
        <dbReference type="EMBL" id="VAX42282.1"/>
    </source>
</evidence>
<dbReference type="NCBIfam" id="TIGR00033">
    <property type="entry name" value="aroC"/>
    <property type="match status" value="1"/>
</dbReference>
<evidence type="ECO:0000256" key="5">
    <source>
        <dbReference type="ARBA" id="ARBA00022630"/>
    </source>
</evidence>
<dbReference type="InterPro" id="IPR020541">
    <property type="entry name" value="Chorismate_synthase_CS"/>
</dbReference>
<evidence type="ECO:0000256" key="9">
    <source>
        <dbReference type="ARBA" id="ARBA00023141"/>
    </source>
</evidence>
<evidence type="ECO:0000256" key="10">
    <source>
        <dbReference type="ARBA" id="ARBA00023239"/>
    </source>
</evidence>
<dbReference type="PANTHER" id="PTHR21085">
    <property type="entry name" value="CHORISMATE SYNTHASE"/>
    <property type="match status" value="1"/>
</dbReference>
<evidence type="ECO:0000256" key="2">
    <source>
        <dbReference type="ARBA" id="ARBA00008014"/>
    </source>
</evidence>
<dbReference type="InterPro" id="IPR000453">
    <property type="entry name" value="Chorismate_synth"/>
</dbReference>
<dbReference type="GO" id="GO:0010181">
    <property type="term" value="F:FMN binding"/>
    <property type="evidence" value="ECO:0007669"/>
    <property type="project" value="TreeGrafter"/>
</dbReference>
<dbReference type="GO" id="GO:0009423">
    <property type="term" value="P:chorismate biosynthetic process"/>
    <property type="evidence" value="ECO:0007669"/>
    <property type="project" value="UniProtKB-UniPathway"/>
</dbReference>
<dbReference type="FunFam" id="3.60.150.10:FF:000002">
    <property type="entry name" value="Chorismate synthase"/>
    <property type="match status" value="1"/>
</dbReference>
<name>A0A3B1DND7_9ZZZZ</name>
<dbReference type="GO" id="GO:0008652">
    <property type="term" value="P:amino acid biosynthetic process"/>
    <property type="evidence" value="ECO:0007669"/>
    <property type="project" value="UniProtKB-KW"/>
</dbReference>
<evidence type="ECO:0000256" key="7">
    <source>
        <dbReference type="ARBA" id="ARBA00022827"/>
    </source>
</evidence>